<proteinExistence type="predicted"/>
<dbReference type="RefSeq" id="WP_263125053.1">
    <property type="nucleotide sequence ID" value="NZ_CP106753.1"/>
</dbReference>
<dbReference type="EMBL" id="CP106753">
    <property type="protein sequence ID" value="UXY15630.1"/>
    <property type="molecule type" value="Genomic_DNA"/>
</dbReference>
<sequence>MQASELQQRFSRIERCIDQAAQACQISANVPQALQRTLSELDRESDNAKQQLRQQQDDASLLACVDRLEKLGDQAMQACRSADGLDPALRQAIQQAHDELSQLKHQLH</sequence>
<organism evidence="1 2">
    <name type="scientific">Chitiniphilus purpureus</name>
    <dbReference type="NCBI Taxonomy" id="2981137"/>
    <lineage>
        <taxon>Bacteria</taxon>
        <taxon>Pseudomonadati</taxon>
        <taxon>Pseudomonadota</taxon>
        <taxon>Betaproteobacteria</taxon>
        <taxon>Neisseriales</taxon>
        <taxon>Chitinibacteraceae</taxon>
        <taxon>Chitiniphilus</taxon>
    </lineage>
</organism>
<dbReference type="Proteomes" id="UP001061302">
    <property type="component" value="Chromosome"/>
</dbReference>
<reference evidence="1" key="1">
    <citation type="submission" date="2022-10" db="EMBL/GenBank/DDBJ databases">
        <title>Chitiniphilus purpureus sp. nov., a novel chitin-degrading bacterium isolated from crawfish pond sediment.</title>
        <authorList>
            <person name="Li K."/>
        </authorList>
    </citation>
    <scope>NUCLEOTIDE SEQUENCE</scope>
    <source>
        <strain evidence="1">CD1</strain>
    </source>
</reference>
<evidence type="ECO:0000313" key="2">
    <source>
        <dbReference type="Proteomes" id="UP001061302"/>
    </source>
</evidence>
<name>A0ABY6DMN4_9NEIS</name>
<evidence type="ECO:0000313" key="1">
    <source>
        <dbReference type="EMBL" id="UXY15630.1"/>
    </source>
</evidence>
<keyword evidence="2" id="KW-1185">Reference proteome</keyword>
<protein>
    <submittedName>
        <fullName evidence="1">Uncharacterized protein</fullName>
    </submittedName>
</protein>
<gene>
    <name evidence="1" type="ORF">N8I74_01040</name>
</gene>
<accession>A0ABY6DMN4</accession>